<dbReference type="InterPro" id="IPR050439">
    <property type="entry name" value="ADAMTS_ADAMTS-like"/>
</dbReference>
<dbReference type="Pfam" id="PF05986">
    <property type="entry name" value="ADAMTS_spacer1"/>
    <property type="match status" value="1"/>
</dbReference>
<feature type="domain" description="ADAMTS/ADAMTS-like Spacer 1" evidence="5">
    <location>
        <begin position="247"/>
        <end position="357"/>
    </location>
</feature>
<dbReference type="AlphaFoldDB" id="A0AAU9Y4I7"/>
<keyword evidence="3 4" id="KW-1015">Disulfide bond</keyword>
<evidence type="ECO:0000313" key="8">
    <source>
        <dbReference type="Proteomes" id="UP001159428"/>
    </source>
</evidence>
<proteinExistence type="predicted"/>
<protein>
    <submittedName>
        <fullName evidence="7">Uncharacterized protein</fullName>
    </submittedName>
</protein>
<dbReference type="SUPFAM" id="SSF82895">
    <property type="entry name" value="TSP-1 type 1 repeat"/>
    <property type="match status" value="3"/>
</dbReference>
<gene>
    <name evidence="7" type="ORF">PMEA_00009391</name>
</gene>
<comment type="subcellular location">
    <subcellularLocation>
        <location evidence="1">Secreted</location>
    </subcellularLocation>
</comment>
<dbReference type="Gene3D" id="2.20.100.10">
    <property type="entry name" value="Thrombospondin type-1 (TSP1) repeat"/>
    <property type="match status" value="3"/>
</dbReference>
<dbReference type="Proteomes" id="UP001159428">
    <property type="component" value="Unassembled WGS sequence"/>
</dbReference>
<dbReference type="GO" id="GO:0005576">
    <property type="term" value="C:extracellular region"/>
    <property type="evidence" value="ECO:0007669"/>
    <property type="project" value="UniProtKB-SubCell"/>
</dbReference>
<feature type="disulfide bond" evidence="4">
    <location>
        <begin position="123"/>
        <end position="135"/>
    </location>
</feature>
<keyword evidence="8" id="KW-1185">Reference proteome</keyword>
<dbReference type="InterPro" id="IPR000884">
    <property type="entry name" value="TSP1_rpt"/>
</dbReference>
<dbReference type="GO" id="GO:0006508">
    <property type="term" value="P:proteolysis"/>
    <property type="evidence" value="ECO:0007669"/>
    <property type="project" value="TreeGrafter"/>
</dbReference>
<dbReference type="InterPro" id="IPR036383">
    <property type="entry name" value="TSP1_rpt_sf"/>
</dbReference>
<dbReference type="FunFam" id="2.20.100.10:FF:000001">
    <property type="entry name" value="semaphorin-5A isoform X1"/>
    <property type="match status" value="1"/>
</dbReference>
<dbReference type="PRINTS" id="PR01857">
    <property type="entry name" value="ADAMTSFAMILY"/>
</dbReference>
<dbReference type="Pfam" id="PF19030">
    <property type="entry name" value="TSP1_ADAMTS"/>
    <property type="match status" value="2"/>
</dbReference>
<organism evidence="7 8">
    <name type="scientific">Pocillopora meandrina</name>
    <dbReference type="NCBI Taxonomy" id="46732"/>
    <lineage>
        <taxon>Eukaryota</taxon>
        <taxon>Metazoa</taxon>
        <taxon>Cnidaria</taxon>
        <taxon>Anthozoa</taxon>
        <taxon>Hexacorallia</taxon>
        <taxon>Scleractinia</taxon>
        <taxon>Astrocoeniina</taxon>
        <taxon>Pocilloporidae</taxon>
        <taxon>Pocillopora</taxon>
    </lineage>
</organism>
<dbReference type="Pfam" id="PF19236">
    <property type="entry name" value="ADAMTS_CR_3"/>
    <property type="match status" value="1"/>
</dbReference>
<feature type="disulfide bond" evidence="4">
    <location>
        <begin position="108"/>
        <end position="145"/>
    </location>
</feature>
<sequence>MQYGADYILSPHQKGVCDKLYCFNPKSGTQLSRLAPIADGAPCAERKVRTRKFSTRFPQAGENEAAMFLLQEHCSHKLTWCISGKCVDNGKPRIHGGWSAWSRYDSPCSRPCNGGVTFRTRTCTNPVPSNGGESCVGESKEWKICNSQACQEGAKTFREEQCLRKQSGSVPYFGSSSLCELYCRVGSLVRGKGTVEDGTRCKADKNTYDVCIQGKCRPVGCDHVLDSNAMVDRCGKCGGNGDQCFVISGSYTASHTVKGLENADVVQRLLIGAYDVSFKMRQSSRNYLGVQADNGTYLVGNVSKNVQEVSVANTVIQYTRKKSKYKVILTIPGPTDQILKVVYVYVQGGNPGIDFDFKRVVQPSDTPPENKFEWVTYTWSACSTTCGQGVRTRSARCIRSDDKTPASDEACGEKITSESCQVKDCPSEWHTTDWSTCSRSCGNGLQTRDVICRKKINPTEYGPSTNCPADQKPSISENVRYCNSIDCLADWDTQEGLLRDKCGEPIDPATLSCYRLDQFGQKTMVPNLLCRYRAKPTRLPCTTTSYRSQSYRHQYAIFTSVLVPVLQMLLEYYNLG</sequence>
<evidence type="ECO:0000259" key="5">
    <source>
        <dbReference type="Pfam" id="PF05986"/>
    </source>
</evidence>
<evidence type="ECO:0000256" key="4">
    <source>
        <dbReference type="PIRSR" id="PIRSR613273-3"/>
    </source>
</evidence>
<dbReference type="EMBL" id="CALNXJ010000188">
    <property type="protein sequence ID" value="CAH3168784.1"/>
    <property type="molecule type" value="Genomic_DNA"/>
</dbReference>
<dbReference type="InterPro" id="IPR010294">
    <property type="entry name" value="ADAMTS_spacer1"/>
</dbReference>
<feature type="disulfide bond" evidence="4">
    <location>
        <begin position="74"/>
        <end position="86"/>
    </location>
</feature>
<dbReference type="PANTHER" id="PTHR13723:SF200">
    <property type="entry name" value="ADAM METALLOPEPTIDASE WITH THROMBOSPONDIN TYPE 1 MOTIF B, ISOFORM B"/>
    <property type="match status" value="1"/>
</dbReference>
<evidence type="ECO:0000256" key="1">
    <source>
        <dbReference type="ARBA" id="ARBA00004613"/>
    </source>
</evidence>
<dbReference type="GO" id="GO:0031012">
    <property type="term" value="C:extracellular matrix"/>
    <property type="evidence" value="ECO:0007669"/>
    <property type="project" value="TreeGrafter"/>
</dbReference>
<dbReference type="GO" id="GO:0030198">
    <property type="term" value="P:extracellular matrix organization"/>
    <property type="evidence" value="ECO:0007669"/>
    <property type="project" value="InterPro"/>
</dbReference>
<dbReference type="SMART" id="SM00209">
    <property type="entry name" value="TSP1"/>
    <property type="match status" value="3"/>
</dbReference>
<name>A0AAU9Y4I7_9CNID</name>
<feature type="domain" description="ADAMTS/ADAMTS-like cysteine-rich" evidence="6">
    <location>
        <begin position="167"/>
        <end position="244"/>
    </location>
</feature>
<dbReference type="GO" id="GO:0004222">
    <property type="term" value="F:metalloendopeptidase activity"/>
    <property type="evidence" value="ECO:0007669"/>
    <property type="project" value="TreeGrafter"/>
</dbReference>
<feature type="disulfide bond" evidence="4">
    <location>
        <begin position="112"/>
        <end position="150"/>
    </location>
</feature>
<reference evidence="7 8" key="1">
    <citation type="submission" date="2022-05" db="EMBL/GenBank/DDBJ databases">
        <authorList>
            <consortium name="Genoscope - CEA"/>
            <person name="William W."/>
        </authorList>
    </citation>
    <scope>NUCLEOTIDE SEQUENCE [LARGE SCALE GENOMIC DNA]</scope>
</reference>
<dbReference type="Pfam" id="PF00090">
    <property type="entry name" value="TSP_1"/>
    <property type="match status" value="1"/>
</dbReference>
<comment type="caution">
    <text evidence="7">The sequence shown here is derived from an EMBL/GenBank/DDBJ whole genome shotgun (WGS) entry which is preliminary data.</text>
</comment>
<evidence type="ECO:0000256" key="3">
    <source>
        <dbReference type="ARBA" id="ARBA00023157"/>
    </source>
</evidence>
<dbReference type="InterPro" id="IPR045371">
    <property type="entry name" value="ADAMTS_CR_3"/>
</dbReference>
<evidence type="ECO:0000256" key="2">
    <source>
        <dbReference type="ARBA" id="ARBA00022525"/>
    </source>
</evidence>
<dbReference type="Gene3D" id="2.60.120.830">
    <property type="match status" value="1"/>
</dbReference>
<dbReference type="InterPro" id="IPR013273">
    <property type="entry name" value="ADAMTS/ADAMTS-like"/>
</dbReference>
<evidence type="ECO:0000259" key="6">
    <source>
        <dbReference type="Pfam" id="PF19236"/>
    </source>
</evidence>
<keyword evidence="2" id="KW-0964">Secreted</keyword>
<evidence type="ECO:0000313" key="7">
    <source>
        <dbReference type="EMBL" id="CAH3168784.1"/>
    </source>
</evidence>
<accession>A0AAU9Y4I7</accession>
<dbReference type="PROSITE" id="PS50092">
    <property type="entry name" value="TSP1"/>
    <property type="match status" value="3"/>
</dbReference>
<dbReference type="PANTHER" id="PTHR13723">
    <property type="entry name" value="ADAMTS A DISINTEGRIN AND METALLOPROTEASE WITH THROMBOSPONDIN MOTIFS PROTEASE"/>
    <property type="match status" value="1"/>
</dbReference>